<feature type="compositionally biased region" description="Polar residues" evidence="1">
    <location>
        <begin position="91"/>
        <end position="101"/>
    </location>
</feature>
<evidence type="ECO:0000256" key="1">
    <source>
        <dbReference type="SAM" id="MobiDB-lite"/>
    </source>
</evidence>
<accession>A0ABD5WIH6</accession>
<name>A0ABD5WIH6_9EURY</name>
<feature type="transmembrane region" description="Helical" evidence="2">
    <location>
        <begin position="65"/>
        <end position="86"/>
    </location>
</feature>
<evidence type="ECO:0000313" key="3">
    <source>
        <dbReference type="EMBL" id="MFC7078984.1"/>
    </source>
</evidence>
<keyword evidence="4" id="KW-1185">Reference proteome</keyword>
<proteinExistence type="predicted"/>
<keyword evidence="2" id="KW-0812">Transmembrane</keyword>
<comment type="caution">
    <text evidence="3">The sequence shown here is derived from an EMBL/GenBank/DDBJ whole genome shotgun (WGS) entry which is preliminary data.</text>
</comment>
<keyword evidence="2" id="KW-0472">Membrane</keyword>
<evidence type="ECO:0000313" key="4">
    <source>
        <dbReference type="Proteomes" id="UP001596407"/>
    </source>
</evidence>
<reference evidence="3 4" key="1">
    <citation type="journal article" date="2019" name="Int. J. Syst. Evol. Microbiol.">
        <title>The Global Catalogue of Microorganisms (GCM) 10K type strain sequencing project: providing services to taxonomists for standard genome sequencing and annotation.</title>
        <authorList>
            <consortium name="The Broad Institute Genomics Platform"/>
            <consortium name="The Broad Institute Genome Sequencing Center for Infectious Disease"/>
            <person name="Wu L."/>
            <person name="Ma J."/>
        </authorList>
    </citation>
    <scope>NUCLEOTIDE SEQUENCE [LARGE SCALE GENOMIC DNA]</scope>
    <source>
        <strain evidence="3 4">DT72</strain>
    </source>
</reference>
<feature type="region of interest" description="Disordered" evidence="1">
    <location>
        <begin position="89"/>
        <end position="117"/>
    </location>
</feature>
<organism evidence="3 4">
    <name type="scientific">Halorussus caseinilyticus</name>
    <dbReference type="NCBI Taxonomy" id="3034025"/>
    <lineage>
        <taxon>Archaea</taxon>
        <taxon>Methanobacteriati</taxon>
        <taxon>Methanobacteriota</taxon>
        <taxon>Stenosarchaea group</taxon>
        <taxon>Halobacteria</taxon>
        <taxon>Halobacteriales</taxon>
        <taxon>Haladaptataceae</taxon>
        <taxon>Halorussus</taxon>
    </lineage>
</organism>
<keyword evidence="2" id="KW-1133">Transmembrane helix</keyword>
<dbReference type="AlphaFoldDB" id="A0ABD5WIH6"/>
<dbReference type="Proteomes" id="UP001596407">
    <property type="component" value="Unassembled WGS sequence"/>
</dbReference>
<dbReference type="RefSeq" id="WP_382208517.1">
    <property type="nucleotide sequence ID" value="NZ_JBHSZH010000001.1"/>
</dbReference>
<sequence>MRYTQYTPERLTRTTLRDAATRPLDAAEGYVPTAAVALAAAATFAAAATAITLSLALVLTTLHAHPAALLAVGATAVVAPAALPCWRSTRPARSSGGSTDGANRPRRLPDAVSPVSPGRPISVGPACLVRPLSSTCGPIGSCYAG</sequence>
<gene>
    <name evidence="3" type="ORF">ACFQJ6_01410</name>
</gene>
<protein>
    <submittedName>
        <fullName evidence="3">Uncharacterized protein</fullName>
    </submittedName>
</protein>
<evidence type="ECO:0000256" key="2">
    <source>
        <dbReference type="SAM" id="Phobius"/>
    </source>
</evidence>
<feature type="transmembrane region" description="Helical" evidence="2">
    <location>
        <begin position="34"/>
        <end position="59"/>
    </location>
</feature>
<dbReference type="EMBL" id="JBHSZH010000001">
    <property type="protein sequence ID" value="MFC7078984.1"/>
    <property type="molecule type" value="Genomic_DNA"/>
</dbReference>